<sequence length="242" mass="28193">MTVAIVLPAVLLLPVLLNAFPHFGPDPFNPLGPWHKRTLHCGLPRFLHKLPEEIQEQIKKIWENYQEGEECFKEQKETRKILHEIPDEVRHRIFKGMCGPSFLRNASETIRTEFKKVWFDAKMTIEEKEVAFKKLAYSLLTGDALAQFNKWEAALQERKKENEERIQKEAYDKWQAMRKEERIFLANLDPEIRAELKLLCGFCGTYKHGPGMFLLNDDIDAASAILRGVEEDIEGSECVLYF</sequence>
<proteinExistence type="predicted"/>
<feature type="chain" id="PRO_5037678287" evidence="1">
    <location>
        <begin position="20"/>
        <end position="242"/>
    </location>
</feature>
<dbReference type="InterPro" id="IPR052823">
    <property type="entry name" value="SXP/RAL-2_related"/>
</dbReference>
<dbReference type="AlphaFoldDB" id="A0A914D3Z1"/>
<dbReference type="WBParaSite" id="ACRNAN_scaffold18097.g23170.t1">
    <property type="protein sequence ID" value="ACRNAN_scaffold18097.g23170.t1"/>
    <property type="gene ID" value="ACRNAN_scaffold18097.g23170"/>
</dbReference>
<evidence type="ECO:0000313" key="3">
    <source>
        <dbReference type="WBParaSite" id="ACRNAN_scaffold18097.g23170.t1"/>
    </source>
</evidence>
<organism evidence="2 3">
    <name type="scientific">Acrobeloides nanus</name>
    <dbReference type="NCBI Taxonomy" id="290746"/>
    <lineage>
        <taxon>Eukaryota</taxon>
        <taxon>Metazoa</taxon>
        <taxon>Ecdysozoa</taxon>
        <taxon>Nematoda</taxon>
        <taxon>Chromadorea</taxon>
        <taxon>Rhabditida</taxon>
        <taxon>Tylenchina</taxon>
        <taxon>Cephalobomorpha</taxon>
        <taxon>Cephaloboidea</taxon>
        <taxon>Cephalobidae</taxon>
        <taxon>Acrobeloides</taxon>
    </lineage>
</organism>
<feature type="signal peptide" evidence="1">
    <location>
        <begin position="1"/>
        <end position="19"/>
    </location>
</feature>
<accession>A0A914D3Z1</accession>
<protein>
    <submittedName>
        <fullName evidence="3">Uncharacterized protein</fullName>
    </submittedName>
</protein>
<keyword evidence="1" id="KW-0732">Signal</keyword>
<name>A0A914D3Z1_9BILA</name>
<dbReference type="PANTHER" id="PTHR21593:SF36">
    <property type="entry name" value="DUF148 DOMAIN-CONTAINING PROTEIN-RELATED"/>
    <property type="match status" value="1"/>
</dbReference>
<dbReference type="PANTHER" id="PTHR21593">
    <property type="entry name" value="PRION-LIKE- Q/N-RICH -DOMAIN-BEARING PROTEIN PROTEIN"/>
    <property type="match status" value="1"/>
</dbReference>
<evidence type="ECO:0000313" key="2">
    <source>
        <dbReference type="Proteomes" id="UP000887540"/>
    </source>
</evidence>
<keyword evidence="2" id="KW-1185">Reference proteome</keyword>
<reference evidence="3" key="1">
    <citation type="submission" date="2022-11" db="UniProtKB">
        <authorList>
            <consortium name="WormBaseParasite"/>
        </authorList>
    </citation>
    <scope>IDENTIFICATION</scope>
</reference>
<dbReference type="Proteomes" id="UP000887540">
    <property type="component" value="Unplaced"/>
</dbReference>
<evidence type="ECO:0000256" key="1">
    <source>
        <dbReference type="SAM" id="SignalP"/>
    </source>
</evidence>